<dbReference type="Pfam" id="PF06271">
    <property type="entry name" value="RDD"/>
    <property type="match status" value="1"/>
</dbReference>
<comment type="subcellular location">
    <subcellularLocation>
        <location evidence="1">Membrane</location>
        <topology evidence="1">Multi-pass membrane protein</topology>
    </subcellularLocation>
</comment>
<keyword evidence="2 5" id="KW-0812">Transmembrane</keyword>
<evidence type="ECO:0000313" key="7">
    <source>
        <dbReference type="EMBL" id="GAH50514.1"/>
    </source>
</evidence>
<dbReference type="AlphaFoldDB" id="X1H9K4"/>
<feature type="non-terminal residue" evidence="7">
    <location>
        <position position="177"/>
    </location>
</feature>
<feature type="transmembrane region" description="Helical" evidence="5">
    <location>
        <begin position="61"/>
        <end position="82"/>
    </location>
</feature>
<organism evidence="7">
    <name type="scientific">marine sediment metagenome</name>
    <dbReference type="NCBI Taxonomy" id="412755"/>
    <lineage>
        <taxon>unclassified sequences</taxon>
        <taxon>metagenomes</taxon>
        <taxon>ecological metagenomes</taxon>
    </lineage>
</organism>
<comment type="caution">
    <text evidence="7">The sequence shown here is derived from an EMBL/GenBank/DDBJ whole genome shotgun (WGS) entry which is preliminary data.</text>
</comment>
<evidence type="ECO:0000256" key="1">
    <source>
        <dbReference type="ARBA" id="ARBA00004141"/>
    </source>
</evidence>
<evidence type="ECO:0000256" key="5">
    <source>
        <dbReference type="SAM" id="Phobius"/>
    </source>
</evidence>
<evidence type="ECO:0000259" key="6">
    <source>
        <dbReference type="Pfam" id="PF06271"/>
    </source>
</evidence>
<keyword evidence="3 5" id="KW-1133">Transmembrane helix</keyword>
<feature type="domain" description="RDD" evidence="6">
    <location>
        <begin position="55"/>
        <end position="168"/>
    </location>
</feature>
<evidence type="ECO:0000256" key="2">
    <source>
        <dbReference type="ARBA" id="ARBA00022692"/>
    </source>
</evidence>
<feature type="transmembrane region" description="Helical" evidence="5">
    <location>
        <begin position="94"/>
        <end position="113"/>
    </location>
</feature>
<evidence type="ECO:0000256" key="3">
    <source>
        <dbReference type="ARBA" id="ARBA00022989"/>
    </source>
</evidence>
<dbReference type="GO" id="GO:0016020">
    <property type="term" value="C:membrane"/>
    <property type="evidence" value="ECO:0007669"/>
    <property type="project" value="UniProtKB-SubCell"/>
</dbReference>
<keyword evidence="4 5" id="KW-0472">Membrane</keyword>
<reference evidence="7" key="1">
    <citation type="journal article" date="2014" name="Front. Microbiol.">
        <title>High frequency of phylogenetically diverse reductive dehalogenase-homologous genes in deep subseafloor sedimentary metagenomes.</title>
        <authorList>
            <person name="Kawai M."/>
            <person name="Futagami T."/>
            <person name="Toyoda A."/>
            <person name="Takaki Y."/>
            <person name="Nishi S."/>
            <person name="Hori S."/>
            <person name="Arai W."/>
            <person name="Tsubouchi T."/>
            <person name="Morono Y."/>
            <person name="Uchiyama I."/>
            <person name="Ito T."/>
            <person name="Fujiyama A."/>
            <person name="Inagaki F."/>
            <person name="Takami H."/>
        </authorList>
    </citation>
    <scope>NUCLEOTIDE SEQUENCE</scope>
    <source>
        <strain evidence="7">Expedition CK06-06</strain>
    </source>
</reference>
<gene>
    <name evidence="7" type="ORF">S03H2_31722</name>
</gene>
<proteinExistence type="predicted"/>
<protein>
    <recommendedName>
        <fullName evidence="6">RDD domain-containing protein</fullName>
    </recommendedName>
</protein>
<dbReference type="InterPro" id="IPR010432">
    <property type="entry name" value="RDD"/>
</dbReference>
<dbReference type="EMBL" id="BARU01019252">
    <property type="protein sequence ID" value="GAH50514.1"/>
    <property type="molecule type" value="Genomic_DNA"/>
</dbReference>
<feature type="transmembrane region" description="Helical" evidence="5">
    <location>
        <begin position="151"/>
        <end position="169"/>
    </location>
</feature>
<sequence>MKYCPKCGAQLGIGVQFCACGYEITEEERKRREKEVSNLDLKKNTRIPGKGIIFARTWDRLIAFIIDMMFITIIGYIIALPFPILRRQTVLDLFIPNFIDLINWIVGFSYYWLFETYNKGQTIGKRILGLRTVDANSFETTSKKKYAINNLLRGSNLLFLIDLIVGYIANYDIKGNR</sequence>
<accession>X1H9K4</accession>
<name>X1H9K4_9ZZZZ</name>
<evidence type="ECO:0000256" key="4">
    <source>
        <dbReference type="ARBA" id="ARBA00023136"/>
    </source>
</evidence>